<proteinExistence type="predicted"/>
<keyword evidence="2" id="KW-0472">Membrane</keyword>
<dbReference type="Pfam" id="PF13018">
    <property type="entry name" value="ESPR"/>
    <property type="match status" value="1"/>
</dbReference>
<dbReference type="Proteomes" id="UP000335538">
    <property type="component" value="Unassembled WGS sequence"/>
</dbReference>
<keyword evidence="2" id="KW-1133">Transmembrane helix</keyword>
<feature type="domain" description="Autotransporter" evidence="3">
    <location>
        <begin position="883"/>
        <end position="1166"/>
    </location>
</feature>
<feature type="region of interest" description="Disordered" evidence="1">
    <location>
        <begin position="739"/>
        <end position="782"/>
    </location>
</feature>
<evidence type="ECO:0000313" key="5">
    <source>
        <dbReference type="Proteomes" id="UP000335538"/>
    </source>
</evidence>
<dbReference type="InterPro" id="IPR024973">
    <property type="entry name" value="ESPR"/>
</dbReference>
<dbReference type="InterPro" id="IPR036709">
    <property type="entry name" value="Autotransporte_beta_dom_sf"/>
</dbReference>
<dbReference type="Pfam" id="PF03797">
    <property type="entry name" value="Autotransporter"/>
    <property type="match status" value="1"/>
</dbReference>
<sequence length="1166" mass="116397">MNHVYRVVWSVGLGMYQVASEITCGHSGKPRSVDRRRARKAAAAATLAVLSGVVQAVPAPYAGILTQSDNNGFALSPGNAMGWFPVWDWNGTDLNITMTGVKTVSFNNLTGQIQVGAGAAIYGGSEGIVITATSLLSNLSTLTNNGTVSGSQTGVTVAGALGSIVNNGLISNGLFNAAAVQVSGTVGTLTNTGAITGASDRGNGITVAPADPALPALLNRIDNTGTISGGTNGINNAGGTIGTISNNVAGTVTGTIKGQVGIVNTTNYLNGTLVAGSLDRLENSGLITGTDVGIANASTIGTIHNNASGLISGTSSYGIRNALGQISAIENSGNITGGIIGVQNLATITSVDNVGQISGVSTGLANTSHISTLTNSGTIAATDVSVDSMGLVSTGQFGALSNSGLISGFNALVNQAPGNGASATLGTLTNSGTIAGASGTISSAAHGVANYGGTIGAINNLASGKITATGAGLPAGVLNSASVIGGTMYGGTINAINNAGLITGDYYAIYNTDRINTINNLAGGVITAFGGAISNQDLNASIGQINNAGTIGGWIINRSVNDMRISGATDSTFGTLTGFGGGVGTIVSTNADVHFNGGNLLVNDNFDLNGTRTAYNDASVLQVNRALQVAGNYAQATGATLQIGVANNAVTTGDMTTDSGYGRLVVSGNTTLAVGSNVALQSLGYSFAAGQRYVVIDTAGTASYNADSLVYKVNGSTTLAATGAAVANGTHQNLVVTLAQGSGNNGGTPSGGNGGNGGANNGGNNAGNTGGSEGGNNGGTTPTFDARTYATIAANPNAVSALRGLLGYTGVSDLRLLNLYNATLGSLSDNSTSSANRVGQQLAPAQHIRAAGAATIDALGVVNTHVNSLRLAQAGGTGVATGDSASNWGVWGEAFGGHASQSARDDVDGYSSNYGGLLVGADRAFGDHWRAGGAFQFSRTVINNDGSTSGNNTSVNGYGLIGYATFTGQPWYVNVSGSAVMQRYNSTRMVSMQGFNGVASGSSNGQQYVASAEFGYPLAVGRAVVTPLANLTYSYLNQNSYTETGGNGTALSVSSASASSVRSALGAKFALPFDTSYGSLVPELSVRWVHEYNRTRLATGASFAADPIGQTGFTTVGATPVSDLADISLGLTLLRANNLSASVRYQLQAGSGFISHTGIVRVQQRF</sequence>
<dbReference type="PROSITE" id="PS51208">
    <property type="entry name" value="AUTOTRANSPORTER"/>
    <property type="match status" value="1"/>
</dbReference>
<dbReference type="RefSeq" id="WP_191631559.1">
    <property type="nucleotide sequence ID" value="NZ_CABPSR010000002.1"/>
</dbReference>
<evidence type="ECO:0000259" key="3">
    <source>
        <dbReference type="PROSITE" id="PS51208"/>
    </source>
</evidence>
<dbReference type="SMART" id="SM00869">
    <property type="entry name" value="Autotransporter"/>
    <property type="match status" value="1"/>
</dbReference>
<accession>A0A5E5AXG5</accession>
<organism evidence="4 5">
    <name type="scientific">Pandoraea sputorum</name>
    <dbReference type="NCBI Taxonomy" id="93222"/>
    <lineage>
        <taxon>Bacteria</taxon>
        <taxon>Pseudomonadati</taxon>
        <taxon>Pseudomonadota</taxon>
        <taxon>Betaproteobacteria</taxon>
        <taxon>Burkholderiales</taxon>
        <taxon>Burkholderiaceae</taxon>
        <taxon>Pandoraea</taxon>
    </lineage>
</organism>
<dbReference type="EMBL" id="CABPSR010000002">
    <property type="protein sequence ID" value="VVE77572.1"/>
    <property type="molecule type" value="Genomic_DNA"/>
</dbReference>
<protein>
    <submittedName>
        <fullName evidence="4">Outer membrane protein B</fullName>
    </submittedName>
</protein>
<dbReference type="Gene3D" id="2.40.128.130">
    <property type="entry name" value="Autotransporter beta-domain"/>
    <property type="match status" value="1"/>
</dbReference>
<evidence type="ECO:0000313" key="4">
    <source>
        <dbReference type="EMBL" id="VVE77572.1"/>
    </source>
</evidence>
<dbReference type="GO" id="GO:0019867">
    <property type="term" value="C:outer membrane"/>
    <property type="evidence" value="ECO:0007669"/>
    <property type="project" value="InterPro"/>
</dbReference>
<reference evidence="4 5" key="1">
    <citation type="submission" date="2019-08" db="EMBL/GenBank/DDBJ databases">
        <authorList>
            <person name="Peeters C."/>
        </authorList>
    </citation>
    <scope>NUCLEOTIDE SEQUENCE [LARGE SCALE GENOMIC DNA]</scope>
    <source>
        <strain evidence="4 5">LMG 31121</strain>
    </source>
</reference>
<evidence type="ECO:0000256" key="1">
    <source>
        <dbReference type="SAM" id="MobiDB-lite"/>
    </source>
</evidence>
<dbReference type="InterPro" id="IPR006315">
    <property type="entry name" value="OM_autotransptr_brl_dom"/>
</dbReference>
<name>A0A5E5AXG5_9BURK</name>
<keyword evidence="2" id="KW-0812">Transmembrane</keyword>
<evidence type="ECO:0000256" key="2">
    <source>
        <dbReference type="SAM" id="Phobius"/>
    </source>
</evidence>
<dbReference type="NCBIfam" id="TIGR01414">
    <property type="entry name" value="autotrans_barl"/>
    <property type="match status" value="1"/>
</dbReference>
<dbReference type="SUPFAM" id="SSF103515">
    <property type="entry name" value="Autotransporter"/>
    <property type="match status" value="1"/>
</dbReference>
<dbReference type="InterPro" id="IPR005546">
    <property type="entry name" value="Autotransporte_beta"/>
</dbReference>
<feature type="transmembrane region" description="Helical" evidence="2">
    <location>
        <begin position="41"/>
        <end position="61"/>
    </location>
</feature>
<gene>
    <name evidence="4" type="primary">ompB_1</name>
    <name evidence="4" type="ORF">PSP31121_01147</name>
</gene>
<feature type="compositionally biased region" description="Gly residues" evidence="1">
    <location>
        <begin position="743"/>
        <end position="778"/>
    </location>
</feature>
<dbReference type="AlphaFoldDB" id="A0A5E5AXG5"/>